<dbReference type="SMART" id="SM00388">
    <property type="entry name" value="HisKA"/>
    <property type="match status" value="1"/>
</dbReference>
<dbReference type="InterPro" id="IPR005467">
    <property type="entry name" value="His_kinase_dom"/>
</dbReference>
<proteinExistence type="predicted"/>
<dbReference type="SMART" id="SM00448">
    <property type="entry name" value="REC"/>
    <property type="match status" value="1"/>
</dbReference>
<dbReference type="Gene3D" id="3.30.450.20">
    <property type="entry name" value="PAS domain"/>
    <property type="match status" value="1"/>
</dbReference>
<dbReference type="InterPro" id="IPR003661">
    <property type="entry name" value="HisK_dim/P_dom"/>
</dbReference>
<gene>
    <name evidence="14" type="ORF">DBV39_02485</name>
</gene>
<dbReference type="SMART" id="SM00091">
    <property type="entry name" value="PAS"/>
    <property type="match status" value="1"/>
</dbReference>
<dbReference type="Pfam" id="PF00072">
    <property type="entry name" value="Response_reg"/>
    <property type="match status" value="1"/>
</dbReference>
<dbReference type="SUPFAM" id="SSF47384">
    <property type="entry name" value="Homodimeric domain of signal transducing histidine kinase"/>
    <property type="match status" value="1"/>
</dbReference>
<keyword evidence="3 9" id="KW-0597">Phosphoprotein</keyword>
<dbReference type="InterPro" id="IPR035965">
    <property type="entry name" value="PAS-like_dom_sf"/>
</dbReference>
<evidence type="ECO:0000313" key="14">
    <source>
        <dbReference type="EMBL" id="AWB32769.1"/>
    </source>
</evidence>
<feature type="domain" description="Histidine kinase" evidence="11">
    <location>
        <begin position="151"/>
        <end position="380"/>
    </location>
</feature>
<evidence type="ECO:0000256" key="9">
    <source>
        <dbReference type="PROSITE-ProRule" id="PRU00169"/>
    </source>
</evidence>
<dbReference type="OrthoDB" id="9146564at2"/>
<evidence type="ECO:0000256" key="8">
    <source>
        <dbReference type="ARBA" id="ARBA00023012"/>
    </source>
</evidence>
<evidence type="ECO:0000256" key="4">
    <source>
        <dbReference type="ARBA" id="ARBA00022679"/>
    </source>
</evidence>
<dbReference type="InterPro" id="IPR003594">
    <property type="entry name" value="HATPase_dom"/>
</dbReference>
<dbReference type="CDD" id="cd00082">
    <property type="entry name" value="HisKA"/>
    <property type="match status" value="1"/>
</dbReference>
<feature type="domain" description="PAS" evidence="13">
    <location>
        <begin position="27"/>
        <end position="89"/>
    </location>
</feature>
<evidence type="ECO:0000313" key="15">
    <source>
        <dbReference type="Proteomes" id="UP000244571"/>
    </source>
</evidence>
<evidence type="ECO:0000259" key="13">
    <source>
        <dbReference type="PROSITE" id="PS50112"/>
    </source>
</evidence>
<dbReference type="Pfam" id="PF13426">
    <property type="entry name" value="PAS_9"/>
    <property type="match status" value="1"/>
</dbReference>
<dbReference type="PRINTS" id="PR00344">
    <property type="entry name" value="BCTRLSENSOR"/>
</dbReference>
<dbReference type="KEGG" id="boz:DBV39_02485"/>
<dbReference type="PROSITE" id="PS50112">
    <property type="entry name" value="PAS"/>
    <property type="match status" value="1"/>
</dbReference>
<dbReference type="InterPro" id="IPR000014">
    <property type="entry name" value="PAS"/>
</dbReference>
<evidence type="ECO:0000256" key="1">
    <source>
        <dbReference type="ARBA" id="ARBA00000085"/>
    </source>
</evidence>
<dbReference type="SMART" id="SM00387">
    <property type="entry name" value="HATPase_c"/>
    <property type="match status" value="1"/>
</dbReference>
<keyword evidence="8" id="KW-0902">Two-component regulatory system</keyword>
<evidence type="ECO:0000259" key="12">
    <source>
        <dbReference type="PROSITE" id="PS50110"/>
    </source>
</evidence>
<dbReference type="InterPro" id="IPR036890">
    <property type="entry name" value="HATPase_C_sf"/>
</dbReference>
<evidence type="ECO:0000256" key="3">
    <source>
        <dbReference type="ARBA" id="ARBA00022553"/>
    </source>
</evidence>
<dbReference type="InterPro" id="IPR001789">
    <property type="entry name" value="Sig_transdc_resp-reg_receiver"/>
</dbReference>
<dbReference type="RefSeq" id="WP_108620210.1">
    <property type="nucleotide sequence ID" value="NZ_CP028901.1"/>
</dbReference>
<evidence type="ECO:0000256" key="5">
    <source>
        <dbReference type="ARBA" id="ARBA00022741"/>
    </source>
</evidence>
<evidence type="ECO:0000256" key="2">
    <source>
        <dbReference type="ARBA" id="ARBA00012438"/>
    </source>
</evidence>
<dbReference type="InterPro" id="IPR004358">
    <property type="entry name" value="Sig_transdc_His_kin-like_C"/>
</dbReference>
<dbReference type="Gene3D" id="1.10.287.130">
    <property type="match status" value="1"/>
</dbReference>
<dbReference type="Proteomes" id="UP000244571">
    <property type="component" value="Chromosome"/>
</dbReference>
<dbReference type="PANTHER" id="PTHR43065">
    <property type="entry name" value="SENSOR HISTIDINE KINASE"/>
    <property type="match status" value="1"/>
</dbReference>
<protein>
    <recommendedName>
        <fullName evidence="2">histidine kinase</fullName>
        <ecNumber evidence="2">2.7.13.3</ecNumber>
    </recommendedName>
</protein>
<keyword evidence="6" id="KW-0418">Kinase</keyword>
<dbReference type="Pfam" id="PF02518">
    <property type="entry name" value="HATPase_c"/>
    <property type="match status" value="1"/>
</dbReference>
<feature type="modified residue" description="4-aspartylphosphate" evidence="9">
    <location>
        <position position="459"/>
    </location>
</feature>
<dbReference type="InterPro" id="IPR036097">
    <property type="entry name" value="HisK_dim/P_sf"/>
</dbReference>
<organism evidence="14 15">
    <name type="scientific">Orrella marina</name>
    <dbReference type="NCBI Taxonomy" id="2163011"/>
    <lineage>
        <taxon>Bacteria</taxon>
        <taxon>Pseudomonadati</taxon>
        <taxon>Pseudomonadota</taxon>
        <taxon>Betaproteobacteria</taxon>
        <taxon>Burkholderiales</taxon>
        <taxon>Alcaligenaceae</taxon>
        <taxon>Orrella</taxon>
    </lineage>
</organism>
<dbReference type="SUPFAM" id="SSF55874">
    <property type="entry name" value="ATPase domain of HSP90 chaperone/DNA topoisomerase II/histidine kinase"/>
    <property type="match status" value="1"/>
</dbReference>
<reference evidence="14 15" key="1">
    <citation type="submission" date="2018-04" db="EMBL/GenBank/DDBJ databases">
        <title>Bordetella sp. HZ20 isolated from seawater.</title>
        <authorList>
            <person name="Sun C."/>
        </authorList>
    </citation>
    <scope>NUCLEOTIDE SEQUENCE [LARGE SCALE GENOMIC DNA]</scope>
    <source>
        <strain evidence="14 15">HZ20</strain>
    </source>
</reference>
<feature type="region of interest" description="Disordered" evidence="10">
    <location>
        <begin position="385"/>
        <end position="406"/>
    </location>
</feature>
<dbReference type="AlphaFoldDB" id="A0A2R4XGA6"/>
<evidence type="ECO:0000256" key="10">
    <source>
        <dbReference type="SAM" id="MobiDB-lite"/>
    </source>
</evidence>
<dbReference type="PROSITE" id="PS50109">
    <property type="entry name" value="HIS_KIN"/>
    <property type="match status" value="1"/>
</dbReference>
<dbReference type="PROSITE" id="PS50110">
    <property type="entry name" value="RESPONSE_REGULATORY"/>
    <property type="match status" value="1"/>
</dbReference>
<feature type="domain" description="Response regulatory" evidence="12">
    <location>
        <begin position="409"/>
        <end position="525"/>
    </location>
</feature>
<dbReference type="EMBL" id="CP028901">
    <property type="protein sequence ID" value="AWB32769.1"/>
    <property type="molecule type" value="Genomic_DNA"/>
</dbReference>
<evidence type="ECO:0000259" key="11">
    <source>
        <dbReference type="PROSITE" id="PS50109"/>
    </source>
</evidence>
<sequence>MEQTVQFWRIGRHTVNADHSLLFTCHPDPMWVYDLETLAFLAVNDAAIRAYGYTRQEFLGMTIRDIRPTEDIDRLEQNISALDSGIDQAGSWTHIHKSGARRTVDITSEVIEFMGRRAELVCARDVTEQRAMTERLAQARKLEAIGILTGGIAHDFNNLLTVILGNSELICELTKSSQEGEPLQDIHELASMVTLAAERGAALTQKLLTYARRQTLAPRLTDVNNLIRNIDPVLRQVTGPAIALKLTLEPALWLCHVDPQRLETVIQDLVINSVQAMPSRGSVEIGTANVVLCEPSLNTYANIPAGEYVLLSVSDDGHGIPGTVMERIFEPFFTTRAAGKHSGLGLSVVHGFVKQSAAHIHIASSVGQGTTVSLYFPMMRSTHSDQSQAELATPETSNPAPSRDNQGESILVVEDDLLVRRHVTSLLSAEGYQVKEASGPDEALSLLAAHPEISLLLTDVFLGTDMDGRQLAEHAQRLRKGLRVLFCSGYSGLALSGKGGLPDGTSLVSKPYTRDALLDAVWTTLKKH</sequence>
<evidence type="ECO:0000256" key="6">
    <source>
        <dbReference type="ARBA" id="ARBA00022777"/>
    </source>
</evidence>
<keyword evidence="5" id="KW-0547">Nucleotide-binding</keyword>
<dbReference type="InterPro" id="IPR011006">
    <property type="entry name" value="CheY-like_superfamily"/>
</dbReference>
<keyword evidence="4" id="KW-0808">Transferase</keyword>
<comment type="catalytic activity">
    <reaction evidence="1">
        <text>ATP + protein L-histidine = ADP + protein N-phospho-L-histidine.</text>
        <dbReference type="EC" id="2.7.13.3"/>
    </reaction>
</comment>
<accession>A0A2R4XGA6</accession>
<dbReference type="GO" id="GO:0005524">
    <property type="term" value="F:ATP binding"/>
    <property type="evidence" value="ECO:0007669"/>
    <property type="project" value="UniProtKB-KW"/>
</dbReference>
<evidence type="ECO:0000256" key="7">
    <source>
        <dbReference type="ARBA" id="ARBA00022840"/>
    </source>
</evidence>
<dbReference type="GO" id="GO:0000155">
    <property type="term" value="F:phosphorelay sensor kinase activity"/>
    <property type="evidence" value="ECO:0007669"/>
    <property type="project" value="InterPro"/>
</dbReference>
<keyword evidence="7" id="KW-0067">ATP-binding</keyword>
<dbReference type="NCBIfam" id="TIGR00229">
    <property type="entry name" value="sensory_box"/>
    <property type="match status" value="1"/>
</dbReference>
<dbReference type="CDD" id="cd00130">
    <property type="entry name" value="PAS"/>
    <property type="match status" value="1"/>
</dbReference>
<keyword evidence="15" id="KW-1185">Reference proteome</keyword>
<dbReference type="EC" id="2.7.13.3" evidence="2"/>
<dbReference type="Gene3D" id="3.30.565.10">
    <property type="entry name" value="Histidine kinase-like ATPase, C-terminal domain"/>
    <property type="match status" value="1"/>
</dbReference>
<dbReference type="SUPFAM" id="SSF52172">
    <property type="entry name" value="CheY-like"/>
    <property type="match status" value="1"/>
</dbReference>
<dbReference type="PANTHER" id="PTHR43065:SF46">
    <property type="entry name" value="C4-DICARBOXYLATE TRANSPORT SENSOR PROTEIN DCTB"/>
    <property type="match status" value="1"/>
</dbReference>
<dbReference type="Gene3D" id="3.40.50.2300">
    <property type="match status" value="1"/>
</dbReference>
<name>A0A2R4XGA6_9BURK</name>
<dbReference type="SUPFAM" id="SSF55785">
    <property type="entry name" value="PYP-like sensor domain (PAS domain)"/>
    <property type="match status" value="1"/>
</dbReference>